<dbReference type="AlphaFoldDB" id="A0A1T4Y3W8"/>
<dbReference type="RefSeq" id="WP_176159377.1">
    <property type="nucleotide sequence ID" value="NZ_FUYE01000007.1"/>
</dbReference>
<evidence type="ECO:0000313" key="2">
    <source>
        <dbReference type="EMBL" id="SKA96489.1"/>
    </source>
</evidence>
<dbReference type="STRING" id="48467.SAMN02745166_02400"/>
<evidence type="ECO:0000313" key="3">
    <source>
        <dbReference type="Proteomes" id="UP000190774"/>
    </source>
</evidence>
<dbReference type="Proteomes" id="UP000190774">
    <property type="component" value="Unassembled WGS sequence"/>
</dbReference>
<proteinExistence type="predicted"/>
<name>A0A1T4Y3W8_9BACT</name>
<evidence type="ECO:0008006" key="4">
    <source>
        <dbReference type="Google" id="ProtNLM"/>
    </source>
</evidence>
<accession>A0A1T4Y3W8</accession>
<evidence type="ECO:0000256" key="1">
    <source>
        <dbReference type="SAM" id="SignalP"/>
    </source>
</evidence>
<organism evidence="2 3">
    <name type="scientific">Prosthecobacter debontii</name>
    <dbReference type="NCBI Taxonomy" id="48467"/>
    <lineage>
        <taxon>Bacteria</taxon>
        <taxon>Pseudomonadati</taxon>
        <taxon>Verrucomicrobiota</taxon>
        <taxon>Verrucomicrobiia</taxon>
        <taxon>Verrucomicrobiales</taxon>
        <taxon>Verrucomicrobiaceae</taxon>
        <taxon>Prosthecobacter</taxon>
    </lineage>
</organism>
<keyword evidence="1" id="KW-0732">Signal</keyword>
<reference evidence="3" key="1">
    <citation type="submission" date="2017-02" db="EMBL/GenBank/DDBJ databases">
        <authorList>
            <person name="Varghese N."/>
            <person name="Submissions S."/>
        </authorList>
    </citation>
    <scope>NUCLEOTIDE SEQUENCE [LARGE SCALE GENOMIC DNA]</scope>
    <source>
        <strain evidence="3">ATCC 700200</strain>
    </source>
</reference>
<gene>
    <name evidence="2" type="ORF">SAMN02745166_02400</name>
</gene>
<keyword evidence="3" id="KW-1185">Reference proteome</keyword>
<feature type="chain" id="PRO_5010532575" description="Metallothionein" evidence="1">
    <location>
        <begin position="20"/>
        <end position="51"/>
    </location>
</feature>
<feature type="signal peptide" evidence="1">
    <location>
        <begin position="1"/>
        <end position="19"/>
    </location>
</feature>
<dbReference type="EMBL" id="FUYE01000007">
    <property type="protein sequence ID" value="SKA96489.1"/>
    <property type="molecule type" value="Genomic_DNA"/>
</dbReference>
<protein>
    <recommendedName>
        <fullName evidence="4">Metallothionein</fullName>
    </recommendedName>
</protein>
<sequence length="51" mass="5212">MKTILSLLALTALSTSAFAGGEACKKCCSDKGKTCASCCKDAGKECKTCCK</sequence>